<sequence>MDYKALGLTAGIEIHQQLDTKEKLFCHCPTTIRDNADHSGEFFRYLRATESEMGAIDRAAQEEMKRARKFVYYTYPTTCLVENDEEPPAPLNDEALDIGLTIAKTFGMTPIPQVHTMRKLVIDGSNTSGFQRTALVAINGALPNGGSIETICIEEEAAQRVKDDIFSLDRLGIPLVEITTSPCMHTPEDVQQVAEYIGMVLRSTGAVKRGLGTIRQDVNISIKDGARVEIKGVQDLALIAEVVRREVQRQQALLAIQKELIQRHACVGSDQIDITALFKETKSAVLKKSKKIFALVLPGFAGLVGREIQPGRRLGSEMSDYAKKCGVGGIFHTDELPAYGVTEEEVTQLREFVRANEQDAVILVSGANEKQAACAWNQVHTRANLALSEKPVPEETRKMLEEGSTAYMRPLPGAERMYPETDVLPVRIDEARWNAVTVPELLTVKAERFAKDLGLDPAVAKQMAFSEYRPLFERAVAEGIKPTLASRTLLDHLTKIRRDGADTDKITDDAILAVLRAVSGIRLVSATGHINVSGSATVEVAKEAIPDILTAVANGSTAEDAMAKLAPTVSRDELEAVIKKIVADRKEFVTEKQKGALGPLMGVVMQEVRGSVDGKVVSELLRKEIEKVLVGK</sequence>
<evidence type="ECO:0000259" key="7">
    <source>
        <dbReference type="SMART" id="SM00845"/>
    </source>
</evidence>
<dbReference type="Pfam" id="PF02934">
    <property type="entry name" value="GatB_N"/>
    <property type="match status" value="1"/>
</dbReference>
<dbReference type="GO" id="GO:0050567">
    <property type="term" value="F:glutaminyl-tRNA synthase (glutamine-hydrolyzing) activity"/>
    <property type="evidence" value="ECO:0007669"/>
    <property type="project" value="UniProtKB-UniRule"/>
</dbReference>
<dbReference type="STRING" id="456442.Mboo_0741"/>
<accession>A7I698</accession>
<evidence type="ECO:0000256" key="2">
    <source>
        <dbReference type="ARBA" id="ARBA00022741"/>
    </source>
</evidence>
<dbReference type="eggNOG" id="arCOG01719">
    <property type="taxonomic scope" value="Archaea"/>
</dbReference>
<dbReference type="SUPFAM" id="SSF89095">
    <property type="entry name" value="GatB/YqeY motif"/>
    <property type="match status" value="1"/>
</dbReference>
<keyword evidence="8" id="KW-0808">Transferase</keyword>
<dbReference type="HOGENOM" id="CLU_030702_0_0_2"/>
<evidence type="ECO:0000256" key="5">
    <source>
        <dbReference type="ARBA" id="ARBA00047913"/>
    </source>
</evidence>
<dbReference type="GO" id="GO:0016740">
    <property type="term" value="F:transferase activity"/>
    <property type="evidence" value="ECO:0007669"/>
    <property type="project" value="UniProtKB-KW"/>
</dbReference>
<keyword evidence="1 6" id="KW-0436">Ligase</keyword>
<reference evidence="9" key="1">
    <citation type="journal article" date="2015" name="Microbiology">
        <title>Genome of Methanoregula boonei 6A8 reveals adaptations to oligotrophic peatland environments.</title>
        <authorList>
            <person name="Braeuer S."/>
            <person name="Cadillo-Quiroz H."/>
            <person name="Kyrpides N."/>
            <person name="Woyke T."/>
            <person name="Goodwin L."/>
            <person name="Detter C."/>
            <person name="Podell S."/>
            <person name="Yavitt J.B."/>
            <person name="Zinder S.H."/>
        </authorList>
    </citation>
    <scope>NUCLEOTIDE SEQUENCE [LARGE SCALE GENOMIC DNA]</scope>
    <source>
        <strain evidence="9">DSM 21154 / JCM 14090 / 6A8</strain>
    </source>
</reference>
<keyword evidence="3 6" id="KW-0067">ATP-binding</keyword>
<dbReference type="InterPro" id="IPR004115">
    <property type="entry name" value="GAD-like_sf"/>
</dbReference>
<evidence type="ECO:0000256" key="4">
    <source>
        <dbReference type="ARBA" id="ARBA00022917"/>
    </source>
</evidence>
<evidence type="ECO:0000256" key="1">
    <source>
        <dbReference type="ARBA" id="ARBA00022598"/>
    </source>
</evidence>
<evidence type="ECO:0000256" key="6">
    <source>
        <dbReference type="HAMAP-Rule" id="MF_00588"/>
    </source>
</evidence>
<dbReference type="InterPro" id="IPR017958">
    <property type="entry name" value="Gln-tRNA_amidoTrfase_suB_CS"/>
</dbReference>
<dbReference type="InterPro" id="IPR042114">
    <property type="entry name" value="GatB_C_1"/>
</dbReference>
<dbReference type="InterPro" id="IPR023168">
    <property type="entry name" value="GatB_Yqey_C_2"/>
</dbReference>
<dbReference type="Proteomes" id="UP000002408">
    <property type="component" value="Chromosome"/>
</dbReference>
<dbReference type="GO" id="GO:0005737">
    <property type="term" value="C:cytoplasm"/>
    <property type="evidence" value="ECO:0007669"/>
    <property type="project" value="InterPro"/>
</dbReference>
<dbReference type="SMART" id="SM00845">
    <property type="entry name" value="GatB_Yqey"/>
    <property type="match status" value="1"/>
</dbReference>
<dbReference type="InterPro" id="IPR029351">
    <property type="entry name" value="GAD_dom"/>
</dbReference>
<dbReference type="SUPFAM" id="SSF55931">
    <property type="entry name" value="Glutamine synthetase/guanido kinase"/>
    <property type="match status" value="1"/>
</dbReference>
<comment type="similarity">
    <text evidence="6">Belongs to the GatB/GatE family. GatE subfamily.</text>
</comment>
<dbReference type="NCBIfam" id="TIGR00134">
    <property type="entry name" value="gatE_arch"/>
    <property type="match status" value="1"/>
</dbReference>
<dbReference type="Pfam" id="PF02938">
    <property type="entry name" value="GAD"/>
    <property type="match status" value="1"/>
</dbReference>
<dbReference type="InterPro" id="IPR018027">
    <property type="entry name" value="Asn/Gln_amidotransferase"/>
</dbReference>
<dbReference type="PANTHER" id="PTHR11659:SF2">
    <property type="entry name" value="GLUTAMYL-TRNA(GLN) AMIDOTRANSFERASE SUBUNIT E"/>
    <property type="match status" value="1"/>
</dbReference>
<proteinExistence type="inferred from homology"/>
<dbReference type="InterPro" id="IPR014746">
    <property type="entry name" value="Gln_synth/guanido_kin_cat_dom"/>
</dbReference>
<evidence type="ECO:0000313" key="8">
    <source>
        <dbReference type="EMBL" id="ABS55259.1"/>
    </source>
</evidence>
<feature type="domain" description="Asn/Gln amidotransferase" evidence="7">
    <location>
        <begin position="470"/>
        <end position="625"/>
    </location>
</feature>
<name>A7I698_METB6</name>
<dbReference type="OrthoDB" id="7316at2157"/>
<dbReference type="GO" id="GO:0005524">
    <property type="term" value="F:ATP binding"/>
    <property type="evidence" value="ECO:0007669"/>
    <property type="project" value="UniProtKB-KW"/>
</dbReference>
<keyword evidence="2 6" id="KW-0547">Nucleotide-binding</keyword>
<dbReference type="AlphaFoldDB" id="A7I698"/>
<dbReference type="SUPFAM" id="SSF55261">
    <property type="entry name" value="GAD domain-like"/>
    <property type="match status" value="1"/>
</dbReference>
<comment type="catalytic activity">
    <reaction evidence="5 6">
        <text>L-glutamyl-tRNA(Gln) + L-glutamine + ATP + H2O = L-glutaminyl-tRNA(Gln) + L-glutamate + ADP + phosphate + H(+)</text>
        <dbReference type="Rhea" id="RHEA:17521"/>
        <dbReference type="Rhea" id="RHEA-COMP:9681"/>
        <dbReference type="Rhea" id="RHEA-COMP:9684"/>
        <dbReference type="ChEBI" id="CHEBI:15377"/>
        <dbReference type="ChEBI" id="CHEBI:15378"/>
        <dbReference type="ChEBI" id="CHEBI:29985"/>
        <dbReference type="ChEBI" id="CHEBI:30616"/>
        <dbReference type="ChEBI" id="CHEBI:43474"/>
        <dbReference type="ChEBI" id="CHEBI:58359"/>
        <dbReference type="ChEBI" id="CHEBI:78520"/>
        <dbReference type="ChEBI" id="CHEBI:78521"/>
        <dbReference type="ChEBI" id="CHEBI:456216"/>
    </reaction>
</comment>
<dbReference type="HAMAP" id="MF_00588">
    <property type="entry name" value="GatE"/>
    <property type="match status" value="1"/>
</dbReference>
<dbReference type="Gene3D" id="3.30.1360.30">
    <property type="entry name" value="GAD-like domain"/>
    <property type="match status" value="1"/>
</dbReference>
<dbReference type="GO" id="GO:0006412">
    <property type="term" value="P:translation"/>
    <property type="evidence" value="ECO:0007669"/>
    <property type="project" value="UniProtKB-UniRule"/>
</dbReference>
<dbReference type="Gene3D" id="1.10.150.380">
    <property type="entry name" value="GatB domain, N-terminal subdomain"/>
    <property type="match status" value="1"/>
</dbReference>
<dbReference type="GO" id="GO:0004812">
    <property type="term" value="F:aminoacyl-tRNA ligase activity"/>
    <property type="evidence" value="ECO:0007669"/>
    <property type="project" value="InterPro"/>
</dbReference>
<dbReference type="InterPro" id="IPR017959">
    <property type="entry name" value="Asn/Gln-tRNA_amidoTrfase_suB/E"/>
</dbReference>
<evidence type="ECO:0000256" key="3">
    <source>
        <dbReference type="ARBA" id="ARBA00022840"/>
    </source>
</evidence>
<keyword evidence="4 6" id="KW-0648">Protein biosynthesis</keyword>
<gene>
    <name evidence="6" type="primary">gatE</name>
    <name evidence="8" type="ordered locus">Mboo_0741</name>
</gene>
<dbReference type="InterPro" id="IPR003789">
    <property type="entry name" value="Asn/Gln_tRNA_amidoTrase-B-like"/>
</dbReference>
<dbReference type="InterPro" id="IPR006075">
    <property type="entry name" value="Asn/Gln-tRNA_Trfase_suB/E_cat"/>
</dbReference>
<comment type="subunit">
    <text evidence="6">Heterodimer of GatD and GatE.</text>
</comment>
<comment type="function">
    <text evidence="6">Allows the formation of correctly charged Gln-tRNA(Gln) through the transamidation of misacylated Glu-tRNA(Gln) in organisms which lack glutaminyl-tRNA synthetase. The reaction takes place in the presence of glutamine and ATP through an activated gamma-phospho-Glu-tRNA(Gln). The GatDE system is specific for glutamate and does not act on aspartate.</text>
</comment>
<dbReference type="EMBL" id="CP000780">
    <property type="protein sequence ID" value="ABS55259.1"/>
    <property type="molecule type" value="Genomic_DNA"/>
</dbReference>
<dbReference type="RefSeq" id="WP_012106282.1">
    <property type="nucleotide sequence ID" value="NC_009712.1"/>
</dbReference>
<dbReference type="EC" id="6.3.5.-" evidence="6"/>
<dbReference type="PANTHER" id="PTHR11659">
    <property type="entry name" value="GLUTAMYL-TRNA GLN AMIDOTRANSFERASE SUBUNIT B MITOCHONDRIAL AND PROKARYOTIC PET112-RELATED"/>
    <property type="match status" value="1"/>
</dbReference>
<dbReference type="NCBIfam" id="NF003107">
    <property type="entry name" value="PRK04028.1"/>
    <property type="match status" value="1"/>
</dbReference>
<organism evidence="8 9">
    <name type="scientific">Methanoregula boonei (strain DSM 21154 / JCM 14090 / 6A8)</name>
    <dbReference type="NCBI Taxonomy" id="456442"/>
    <lineage>
        <taxon>Archaea</taxon>
        <taxon>Methanobacteriati</taxon>
        <taxon>Methanobacteriota</taxon>
        <taxon>Stenosarchaea group</taxon>
        <taxon>Methanomicrobia</taxon>
        <taxon>Methanomicrobiales</taxon>
        <taxon>Methanoregulaceae</taxon>
        <taxon>Methanoregula</taxon>
    </lineage>
</organism>
<evidence type="ECO:0000313" key="9">
    <source>
        <dbReference type="Proteomes" id="UP000002408"/>
    </source>
</evidence>
<dbReference type="Gene3D" id="1.10.10.410">
    <property type="match status" value="1"/>
</dbReference>
<dbReference type="PROSITE" id="PS01234">
    <property type="entry name" value="GATB"/>
    <property type="match status" value="1"/>
</dbReference>
<dbReference type="InterPro" id="IPR004414">
    <property type="entry name" value="GatE"/>
</dbReference>
<keyword evidence="9" id="KW-1185">Reference proteome</keyword>
<dbReference type="GeneID" id="5410369"/>
<dbReference type="Pfam" id="PF02637">
    <property type="entry name" value="GatB_Yqey"/>
    <property type="match status" value="1"/>
</dbReference>
<protein>
    <recommendedName>
        <fullName evidence="6">Glutamyl-tRNA(Gln) amidotransferase subunit E</fullName>
        <shortName evidence="6">Glu-ADT subunit E</shortName>
        <ecNumber evidence="6">6.3.5.-</ecNumber>
    </recommendedName>
</protein>
<dbReference type="KEGG" id="mbn:Mboo_0741"/>
<dbReference type="GO" id="GO:0070681">
    <property type="term" value="P:glutaminyl-tRNAGln biosynthesis via transamidation"/>
    <property type="evidence" value="ECO:0007669"/>
    <property type="project" value="TreeGrafter"/>
</dbReference>